<accession>A0A819ETF9</accession>
<keyword evidence="1" id="KW-0472">Membrane</keyword>
<protein>
    <submittedName>
        <fullName evidence="2">Uncharacterized protein</fullName>
    </submittedName>
</protein>
<feature type="transmembrane region" description="Helical" evidence="1">
    <location>
        <begin position="87"/>
        <end position="108"/>
    </location>
</feature>
<name>A0A819ETF9_9BILA</name>
<dbReference type="EMBL" id="CAJOAX010003471">
    <property type="protein sequence ID" value="CAF3856179.1"/>
    <property type="molecule type" value="Genomic_DNA"/>
</dbReference>
<dbReference type="Proteomes" id="UP000663823">
    <property type="component" value="Unassembled WGS sequence"/>
</dbReference>
<evidence type="ECO:0000313" key="2">
    <source>
        <dbReference type="EMBL" id="CAF3856179.1"/>
    </source>
</evidence>
<comment type="caution">
    <text evidence="2">The sequence shown here is derived from an EMBL/GenBank/DDBJ whole genome shotgun (WGS) entry which is preliminary data.</text>
</comment>
<feature type="non-terminal residue" evidence="2">
    <location>
        <position position="141"/>
    </location>
</feature>
<keyword evidence="1" id="KW-1133">Transmembrane helix</keyword>
<keyword evidence="1" id="KW-0812">Transmembrane</keyword>
<reference evidence="2" key="1">
    <citation type="submission" date="2021-02" db="EMBL/GenBank/DDBJ databases">
        <authorList>
            <person name="Nowell W R."/>
        </authorList>
    </citation>
    <scope>NUCLEOTIDE SEQUENCE</scope>
</reference>
<gene>
    <name evidence="2" type="ORF">OTI717_LOCUS21444</name>
</gene>
<dbReference type="AlphaFoldDB" id="A0A819ETF9"/>
<organism evidence="2 3">
    <name type="scientific">Rotaria sordida</name>
    <dbReference type="NCBI Taxonomy" id="392033"/>
    <lineage>
        <taxon>Eukaryota</taxon>
        <taxon>Metazoa</taxon>
        <taxon>Spiralia</taxon>
        <taxon>Gnathifera</taxon>
        <taxon>Rotifera</taxon>
        <taxon>Eurotatoria</taxon>
        <taxon>Bdelloidea</taxon>
        <taxon>Philodinida</taxon>
        <taxon>Philodinidae</taxon>
        <taxon>Rotaria</taxon>
    </lineage>
</organism>
<evidence type="ECO:0000256" key="1">
    <source>
        <dbReference type="SAM" id="Phobius"/>
    </source>
</evidence>
<sequence length="141" mass="16302">MLPTFLIQGKTPRWSISSQNQPRLSIVSKHFDNEYHNQQQIQIISSELSQPLSSVEGSTNRRRLTQIISLVDNDQENIVEPKGRYRLLFIVEPILIACLLFPILVLFWDCGWNLTVTMLNSLNGFPLTYNLDGKVYTDDEY</sequence>
<evidence type="ECO:0000313" key="3">
    <source>
        <dbReference type="Proteomes" id="UP000663823"/>
    </source>
</evidence>
<proteinExistence type="predicted"/>